<dbReference type="GO" id="GO:0005886">
    <property type="term" value="C:plasma membrane"/>
    <property type="evidence" value="ECO:0007669"/>
    <property type="project" value="UniProtKB-SubCell"/>
</dbReference>
<dbReference type="InterPro" id="IPR032675">
    <property type="entry name" value="LRR_dom_sf"/>
</dbReference>
<evidence type="ECO:0000256" key="11">
    <source>
        <dbReference type="ARBA" id="ARBA00022989"/>
    </source>
</evidence>
<keyword evidence="12 16" id="KW-0472">Membrane</keyword>
<evidence type="ECO:0000256" key="2">
    <source>
        <dbReference type="ARBA" id="ARBA00012513"/>
    </source>
</evidence>
<proteinExistence type="predicted"/>
<dbReference type="GO" id="GO:0004674">
    <property type="term" value="F:protein serine/threonine kinase activity"/>
    <property type="evidence" value="ECO:0007669"/>
    <property type="project" value="UniProtKB-KW"/>
</dbReference>
<evidence type="ECO:0000313" key="18">
    <source>
        <dbReference type="EMBL" id="KAK1283517.1"/>
    </source>
</evidence>
<evidence type="ECO:0000256" key="10">
    <source>
        <dbReference type="ARBA" id="ARBA00022840"/>
    </source>
</evidence>
<dbReference type="PRINTS" id="PR00019">
    <property type="entry name" value="LEURICHRPT"/>
</dbReference>
<dbReference type="GO" id="GO:0005524">
    <property type="term" value="F:ATP binding"/>
    <property type="evidence" value="ECO:0007669"/>
    <property type="project" value="UniProtKB-UniRule"/>
</dbReference>
<dbReference type="AlphaFoldDB" id="A0AAV9C494"/>
<dbReference type="SUPFAM" id="SSF56112">
    <property type="entry name" value="Protein kinase-like (PK-like)"/>
    <property type="match status" value="1"/>
</dbReference>
<keyword evidence="3" id="KW-0723">Serine/threonine-protein kinase</keyword>
<dbReference type="EC" id="2.7.11.1" evidence="2"/>
<dbReference type="Gene3D" id="3.80.10.10">
    <property type="entry name" value="Ribonuclease Inhibitor"/>
    <property type="match status" value="1"/>
</dbReference>
<keyword evidence="8 15" id="KW-0547">Nucleotide-binding</keyword>
<evidence type="ECO:0000256" key="12">
    <source>
        <dbReference type="ARBA" id="ARBA00023136"/>
    </source>
</evidence>
<evidence type="ECO:0000256" key="15">
    <source>
        <dbReference type="PROSITE-ProRule" id="PRU10141"/>
    </source>
</evidence>
<keyword evidence="11 16" id="KW-1133">Transmembrane helix</keyword>
<keyword evidence="18" id="KW-0675">Receptor</keyword>
<dbReference type="PANTHER" id="PTHR48005:SF70">
    <property type="entry name" value="MDIS1-INTERACTING RECEPTOR LIKE KINASE 2-LIKE"/>
    <property type="match status" value="1"/>
</dbReference>
<dbReference type="PROSITE" id="PS50011">
    <property type="entry name" value="PROTEIN_KINASE_DOM"/>
    <property type="match status" value="1"/>
</dbReference>
<dbReference type="Pfam" id="PF13855">
    <property type="entry name" value="LRR_8"/>
    <property type="match status" value="1"/>
</dbReference>
<feature type="transmembrane region" description="Helical" evidence="16">
    <location>
        <begin position="89"/>
        <end position="111"/>
    </location>
</feature>
<comment type="caution">
    <text evidence="18">The sequence shown here is derived from an EMBL/GenBank/DDBJ whole genome shotgun (WGS) entry which is preliminary data.</text>
</comment>
<dbReference type="InterPro" id="IPR000719">
    <property type="entry name" value="Prot_kinase_dom"/>
</dbReference>
<comment type="catalytic activity">
    <reaction evidence="14">
        <text>L-seryl-[protein] + ATP = O-phospho-L-seryl-[protein] + ADP + H(+)</text>
        <dbReference type="Rhea" id="RHEA:17989"/>
        <dbReference type="Rhea" id="RHEA-COMP:9863"/>
        <dbReference type="Rhea" id="RHEA-COMP:11604"/>
        <dbReference type="ChEBI" id="CHEBI:15378"/>
        <dbReference type="ChEBI" id="CHEBI:29999"/>
        <dbReference type="ChEBI" id="CHEBI:30616"/>
        <dbReference type="ChEBI" id="CHEBI:83421"/>
        <dbReference type="ChEBI" id="CHEBI:456216"/>
        <dbReference type="EC" id="2.7.11.1"/>
    </reaction>
</comment>
<name>A0AAV9C494_ACOCL</name>
<evidence type="ECO:0000256" key="16">
    <source>
        <dbReference type="SAM" id="Phobius"/>
    </source>
</evidence>
<feature type="domain" description="Protein kinase" evidence="17">
    <location>
        <begin position="150"/>
        <end position="206"/>
    </location>
</feature>
<dbReference type="EMBL" id="JAUJYO010000021">
    <property type="protein sequence ID" value="KAK1283517.1"/>
    <property type="molecule type" value="Genomic_DNA"/>
</dbReference>
<evidence type="ECO:0000256" key="14">
    <source>
        <dbReference type="ARBA" id="ARBA00048679"/>
    </source>
</evidence>
<dbReference type="InterPro" id="IPR011009">
    <property type="entry name" value="Kinase-like_dom_sf"/>
</dbReference>
<feature type="binding site" evidence="15">
    <location>
        <position position="179"/>
    </location>
    <ligand>
        <name>ATP</name>
        <dbReference type="ChEBI" id="CHEBI:30616"/>
    </ligand>
</feature>
<gene>
    <name evidence="18" type="ORF">QJS10_CPB21g00106</name>
</gene>
<comment type="subcellular location">
    <subcellularLocation>
        <location evidence="1">Cell membrane</location>
        <topology evidence="1">Single-pass membrane protein</topology>
    </subcellularLocation>
</comment>
<reference evidence="18" key="2">
    <citation type="submission" date="2023-06" db="EMBL/GenBank/DDBJ databases">
        <authorList>
            <person name="Ma L."/>
            <person name="Liu K.-W."/>
            <person name="Li Z."/>
            <person name="Hsiao Y.-Y."/>
            <person name="Qi Y."/>
            <person name="Fu T."/>
            <person name="Tang G."/>
            <person name="Zhang D."/>
            <person name="Sun W.-H."/>
            <person name="Liu D.-K."/>
            <person name="Li Y."/>
            <person name="Chen G.-Z."/>
            <person name="Liu X.-D."/>
            <person name="Liao X.-Y."/>
            <person name="Jiang Y.-T."/>
            <person name="Yu X."/>
            <person name="Hao Y."/>
            <person name="Huang J."/>
            <person name="Zhao X.-W."/>
            <person name="Ke S."/>
            <person name="Chen Y.-Y."/>
            <person name="Wu W.-L."/>
            <person name="Hsu J.-L."/>
            <person name="Lin Y.-F."/>
            <person name="Huang M.-D."/>
            <person name="Li C.-Y."/>
            <person name="Huang L."/>
            <person name="Wang Z.-W."/>
            <person name="Zhao X."/>
            <person name="Zhong W.-Y."/>
            <person name="Peng D.-H."/>
            <person name="Ahmad S."/>
            <person name="Lan S."/>
            <person name="Zhang J.-S."/>
            <person name="Tsai W.-C."/>
            <person name="Van De Peer Y."/>
            <person name="Liu Z.-J."/>
        </authorList>
    </citation>
    <scope>NUCLEOTIDE SEQUENCE</scope>
    <source>
        <strain evidence="18">CP</strain>
        <tissue evidence="18">Leaves</tissue>
    </source>
</reference>
<keyword evidence="5" id="KW-0808">Transferase</keyword>
<dbReference type="Proteomes" id="UP001180020">
    <property type="component" value="Unassembled WGS sequence"/>
</dbReference>
<evidence type="ECO:0000256" key="6">
    <source>
        <dbReference type="ARBA" id="ARBA00022692"/>
    </source>
</evidence>
<keyword evidence="9 18" id="KW-0418">Kinase</keyword>
<keyword evidence="7" id="KW-0677">Repeat</keyword>
<evidence type="ECO:0000256" key="5">
    <source>
        <dbReference type="ARBA" id="ARBA00022679"/>
    </source>
</evidence>
<dbReference type="InterPro" id="IPR051420">
    <property type="entry name" value="Ser_Thr_Kinases_DiverseReg"/>
</dbReference>
<dbReference type="Gene3D" id="3.30.200.20">
    <property type="entry name" value="Phosphorylase Kinase, domain 1"/>
    <property type="match status" value="1"/>
</dbReference>
<evidence type="ECO:0000259" key="17">
    <source>
        <dbReference type="PROSITE" id="PS50011"/>
    </source>
</evidence>
<keyword evidence="6 16" id="KW-0812">Transmembrane</keyword>
<evidence type="ECO:0000256" key="1">
    <source>
        <dbReference type="ARBA" id="ARBA00004162"/>
    </source>
</evidence>
<evidence type="ECO:0000313" key="19">
    <source>
        <dbReference type="Proteomes" id="UP001180020"/>
    </source>
</evidence>
<evidence type="ECO:0000256" key="4">
    <source>
        <dbReference type="ARBA" id="ARBA00022614"/>
    </source>
</evidence>
<evidence type="ECO:0000256" key="8">
    <source>
        <dbReference type="ARBA" id="ARBA00022741"/>
    </source>
</evidence>
<keyword evidence="10 15" id="KW-0067">ATP-binding</keyword>
<accession>A0AAV9C494</accession>
<dbReference type="SUPFAM" id="SSF52058">
    <property type="entry name" value="L domain-like"/>
    <property type="match status" value="1"/>
</dbReference>
<reference evidence="18" key="1">
    <citation type="journal article" date="2023" name="Nat. Commun.">
        <title>Diploid and tetraploid genomes of Acorus and the evolution of monocots.</title>
        <authorList>
            <person name="Ma L."/>
            <person name="Liu K.W."/>
            <person name="Li Z."/>
            <person name="Hsiao Y.Y."/>
            <person name="Qi Y."/>
            <person name="Fu T."/>
            <person name="Tang G.D."/>
            <person name="Zhang D."/>
            <person name="Sun W.H."/>
            <person name="Liu D.K."/>
            <person name="Li Y."/>
            <person name="Chen G.Z."/>
            <person name="Liu X.D."/>
            <person name="Liao X.Y."/>
            <person name="Jiang Y.T."/>
            <person name="Yu X."/>
            <person name="Hao Y."/>
            <person name="Huang J."/>
            <person name="Zhao X.W."/>
            <person name="Ke S."/>
            <person name="Chen Y.Y."/>
            <person name="Wu W.L."/>
            <person name="Hsu J.L."/>
            <person name="Lin Y.F."/>
            <person name="Huang M.D."/>
            <person name="Li C.Y."/>
            <person name="Huang L."/>
            <person name="Wang Z.W."/>
            <person name="Zhao X."/>
            <person name="Zhong W.Y."/>
            <person name="Peng D.H."/>
            <person name="Ahmad S."/>
            <person name="Lan S."/>
            <person name="Zhang J.S."/>
            <person name="Tsai W.C."/>
            <person name="Van de Peer Y."/>
            <person name="Liu Z.J."/>
        </authorList>
    </citation>
    <scope>NUCLEOTIDE SEQUENCE</scope>
    <source>
        <strain evidence="18">CP</strain>
    </source>
</reference>
<organism evidence="18 19">
    <name type="scientific">Acorus calamus</name>
    <name type="common">Sweet flag</name>
    <dbReference type="NCBI Taxonomy" id="4465"/>
    <lineage>
        <taxon>Eukaryota</taxon>
        <taxon>Viridiplantae</taxon>
        <taxon>Streptophyta</taxon>
        <taxon>Embryophyta</taxon>
        <taxon>Tracheophyta</taxon>
        <taxon>Spermatophyta</taxon>
        <taxon>Magnoliopsida</taxon>
        <taxon>Liliopsida</taxon>
        <taxon>Acoraceae</taxon>
        <taxon>Acorus</taxon>
    </lineage>
</organism>
<keyword evidence="19" id="KW-1185">Reference proteome</keyword>
<sequence length="206" mass="22807">MLEKLNLSHNNLTGSIPASFKDFQSLSAIDLSYNDLEGPLPDSPFFRHAPAQSFIGNKGLCGDVQGLPPCSSSPTRKVGRGTKNNVLDAVIPIVGALFLLSVFACIVFFCYKRKKNTKKGGKDKIDGSYSMWNSERKIMYEDIVEATNNFDDEYCIGKGGYGIVYMAKLPSGLVVAVKKLHPPEDGKSIEEKLFQKEIKELIEIRH</sequence>
<dbReference type="PROSITE" id="PS00107">
    <property type="entry name" value="PROTEIN_KINASE_ATP"/>
    <property type="match status" value="1"/>
</dbReference>
<keyword evidence="4" id="KW-0433">Leucine-rich repeat</keyword>
<dbReference type="InterPro" id="IPR017441">
    <property type="entry name" value="Protein_kinase_ATP_BS"/>
</dbReference>
<evidence type="ECO:0000256" key="13">
    <source>
        <dbReference type="ARBA" id="ARBA00047899"/>
    </source>
</evidence>
<protein>
    <recommendedName>
        <fullName evidence="2">non-specific serine/threonine protein kinase</fullName>
        <ecNumber evidence="2">2.7.11.1</ecNumber>
    </recommendedName>
</protein>
<dbReference type="PANTHER" id="PTHR48005">
    <property type="entry name" value="LEUCINE RICH REPEAT KINASE 2"/>
    <property type="match status" value="1"/>
</dbReference>
<dbReference type="InterPro" id="IPR001611">
    <property type="entry name" value="Leu-rich_rpt"/>
</dbReference>
<evidence type="ECO:0000256" key="7">
    <source>
        <dbReference type="ARBA" id="ARBA00022737"/>
    </source>
</evidence>
<evidence type="ECO:0000256" key="3">
    <source>
        <dbReference type="ARBA" id="ARBA00022527"/>
    </source>
</evidence>
<comment type="catalytic activity">
    <reaction evidence="13">
        <text>L-threonyl-[protein] + ATP = O-phospho-L-threonyl-[protein] + ADP + H(+)</text>
        <dbReference type="Rhea" id="RHEA:46608"/>
        <dbReference type="Rhea" id="RHEA-COMP:11060"/>
        <dbReference type="Rhea" id="RHEA-COMP:11605"/>
        <dbReference type="ChEBI" id="CHEBI:15378"/>
        <dbReference type="ChEBI" id="CHEBI:30013"/>
        <dbReference type="ChEBI" id="CHEBI:30616"/>
        <dbReference type="ChEBI" id="CHEBI:61977"/>
        <dbReference type="ChEBI" id="CHEBI:456216"/>
        <dbReference type="EC" id="2.7.11.1"/>
    </reaction>
</comment>
<evidence type="ECO:0000256" key="9">
    <source>
        <dbReference type="ARBA" id="ARBA00022777"/>
    </source>
</evidence>